<organism evidence="1 2">
    <name type="scientific">Mycobacterium phage Cosmo</name>
    <dbReference type="NCBI Taxonomy" id="1567467"/>
    <lineage>
        <taxon>Viruses</taxon>
        <taxon>Duplodnaviria</taxon>
        <taxon>Heunggongvirae</taxon>
        <taxon>Uroviricota</taxon>
        <taxon>Caudoviricetes</taxon>
        <taxon>Vilmaviridae</taxon>
        <taxon>Wildcatvirus</taxon>
        <taxon>Wildcatvirus wildcat</taxon>
        <taxon>Mycobacterium virus Wildcat</taxon>
    </lineage>
</organism>
<dbReference type="Proteomes" id="UP000031718">
    <property type="component" value="Segment"/>
</dbReference>
<accession>A0A0B4ZZX1</accession>
<sequence length="112" mass="13032">MKLWHKHDEWTQHASCWGSEDHTLPPERVPTYNHLDEELHLPVADVERVTEICGRCRVRPECIKWATNPGAPASSVWVAGRWIPDKKRAARRVREELVLTLPYELESRGEDV</sequence>
<protein>
    <submittedName>
        <fullName evidence="1">Uncharacterized protein</fullName>
    </submittedName>
</protein>
<dbReference type="EMBL" id="KP027195">
    <property type="protein sequence ID" value="AJD82153.1"/>
    <property type="molecule type" value="Genomic_DNA"/>
</dbReference>
<evidence type="ECO:0000313" key="1">
    <source>
        <dbReference type="EMBL" id="AJD82153.1"/>
    </source>
</evidence>
<reference evidence="1 2" key="1">
    <citation type="submission" date="2014-10" db="EMBL/GenBank/DDBJ databases">
        <authorList>
            <person name="Mackenzie J."/>
            <person name="Lekholoane M."/>
            <person name="Leqhaoe R."/>
            <person name="Mcunu Z."/>
            <person name="Mzobe Z."/>
            <person name="Rodel H."/>
            <person name="Seagreen C."/>
            <person name="Mazeka N."/>
            <person name="Larsen M.H."/>
            <person name="Rubin E.J."/>
            <person name="Russell D.A."/>
            <person name="Guerrero C.A."/>
            <person name="Bowman C.A."/>
            <person name="Jacobs-Sera D."/>
            <person name="Hendrix R.W."/>
            <person name="Hatfull G.F."/>
        </authorList>
    </citation>
    <scope>NUCLEOTIDE SEQUENCE [LARGE SCALE GENOMIC DNA]</scope>
</reference>
<proteinExistence type="predicted"/>
<name>A0A0B4ZZX1_9CAUD</name>
<evidence type="ECO:0000313" key="2">
    <source>
        <dbReference type="Proteomes" id="UP000031718"/>
    </source>
</evidence>
<gene>
    <name evidence="1" type="primary">81</name>
    <name evidence="1" type="ORF">COSMO_81</name>
</gene>